<dbReference type="InterPro" id="IPR025507">
    <property type="entry name" value="DUF4394"/>
</dbReference>
<dbReference type="Proteomes" id="UP000676169">
    <property type="component" value="Chromosome"/>
</dbReference>
<feature type="transmembrane region" description="Helical" evidence="1">
    <location>
        <begin position="252"/>
        <end position="274"/>
    </location>
</feature>
<feature type="domain" description="DUF4394" evidence="3">
    <location>
        <begin position="31"/>
        <end position="256"/>
    </location>
</feature>
<reference evidence="4" key="1">
    <citation type="submission" date="2021-04" db="EMBL/GenBank/DDBJ databases">
        <title>Luteolibacter sp. 32A isolated from the skin of an Anderson's salamander (Ambystoma andersonii).</title>
        <authorList>
            <person name="Spergser J."/>
            <person name="Busse H.-J."/>
        </authorList>
    </citation>
    <scope>NUCLEOTIDE SEQUENCE</scope>
    <source>
        <strain evidence="4">32A</strain>
    </source>
</reference>
<dbReference type="EMBL" id="CP073100">
    <property type="protein sequence ID" value="QUE50008.1"/>
    <property type="molecule type" value="Genomic_DNA"/>
</dbReference>
<gene>
    <name evidence="4" type="ORF">KBB96_14165</name>
</gene>
<feature type="chain" id="PRO_5037455424" evidence="2">
    <location>
        <begin position="21"/>
        <end position="279"/>
    </location>
</feature>
<organism evidence="4 5">
    <name type="scientific">Luteolibacter ambystomatis</name>
    <dbReference type="NCBI Taxonomy" id="2824561"/>
    <lineage>
        <taxon>Bacteria</taxon>
        <taxon>Pseudomonadati</taxon>
        <taxon>Verrucomicrobiota</taxon>
        <taxon>Verrucomicrobiia</taxon>
        <taxon>Verrucomicrobiales</taxon>
        <taxon>Verrucomicrobiaceae</taxon>
        <taxon>Luteolibacter</taxon>
    </lineage>
</organism>
<evidence type="ECO:0000256" key="1">
    <source>
        <dbReference type="SAM" id="Phobius"/>
    </source>
</evidence>
<dbReference type="SUPFAM" id="SSF63829">
    <property type="entry name" value="Calcium-dependent phosphotriesterase"/>
    <property type="match status" value="1"/>
</dbReference>
<evidence type="ECO:0000259" key="3">
    <source>
        <dbReference type="Pfam" id="PF14339"/>
    </source>
</evidence>
<dbReference type="Pfam" id="PF14339">
    <property type="entry name" value="DUF4394"/>
    <property type="match status" value="1"/>
</dbReference>
<keyword evidence="1" id="KW-1133">Transmembrane helix</keyword>
<keyword evidence="1" id="KW-0812">Transmembrane</keyword>
<proteinExistence type="predicted"/>
<dbReference type="KEGG" id="lamb:KBB96_14165"/>
<feature type="signal peptide" evidence="2">
    <location>
        <begin position="1"/>
        <end position="20"/>
    </location>
</feature>
<keyword evidence="1" id="KW-0472">Membrane</keyword>
<dbReference type="RefSeq" id="WP_211630097.1">
    <property type="nucleotide sequence ID" value="NZ_CP073100.1"/>
</dbReference>
<keyword evidence="2" id="KW-0732">Signal</keyword>
<sequence length="279" mass="28422">MNKIALFGLAALGLVSSASATALYGVTGDNQLVTFDTVSPSNFTSSVQITGLVQSNGVTADPFASIVNLTYNYSDGQLYGVDTNANFYRIGSNGSATLLSATLSPNGFESGLGFDPFAGAFVYGTDLGEHFNIGTNGAVTNGPDFAYSIGDAHAGSVPSITGLTFDPAFGTAYFLDASLDTLSMSLDPGLGEIFTLGDLGIDVAALGDLAVDFDGNLYATLSTDGLTTSLYQINTTTGQATSLGNYGPGNSLITIAVPEPSAALLGGLGALALLRRRRA</sequence>
<evidence type="ECO:0000256" key="2">
    <source>
        <dbReference type="SAM" id="SignalP"/>
    </source>
</evidence>
<accession>A0A975IYL3</accession>
<evidence type="ECO:0000313" key="5">
    <source>
        <dbReference type="Proteomes" id="UP000676169"/>
    </source>
</evidence>
<evidence type="ECO:0000313" key="4">
    <source>
        <dbReference type="EMBL" id="QUE50008.1"/>
    </source>
</evidence>
<keyword evidence="5" id="KW-1185">Reference proteome</keyword>
<protein>
    <submittedName>
        <fullName evidence="4">DUF4394 domain-containing protein</fullName>
    </submittedName>
</protein>
<dbReference type="AlphaFoldDB" id="A0A975IYL3"/>
<name>A0A975IYL3_9BACT</name>